<evidence type="ECO:0000313" key="2">
    <source>
        <dbReference type="Proteomes" id="UP000192674"/>
    </source>
</evidence>
<proteinExistence type="predicted"/>
<protein>
    <submittedName>
        <fullName evidence="1">Uncharacterized protein</fullName>
    </submittedName>
</protein>
<accession>A0A1Y5XVT8</accession>
<organism evidence="1 2">
    <name type="scientific">Kibdelosporangium aridum</name>
    <dbReference type="NCBI Taxonomy" id="2030"/>
    <lineage>
        <taxon>Bacteria</taxon>
        <taxon>Bacillati</taxon>
        <taxon>Actinomycetota</taxon>
        <taxon>Actinomycetes</taxon>
        <taxon>Pseudonocardiales</taxon>
        <taxon>Pseudonocardiaceae</taxon>
        <taxon>Kibdelosporangium</taxon>
    </lineage>
</organism>
<dbReference type="AlphaFoldDB" id="A0A1Y5XVT8"/>
<gene>
    <name evidence="1" type="ORF">SAMN05661093_05492</name>
</gene>
<evidence type="ECO:0000313" key="1">
    <source>
        <dbReference type="EMBL" id="SMD16370.1"/>
    </source>
</evidence>
<dbReference type="Proteomes" id="UP000192674">
    <property type="component" value="Unassembled WGS sequence"/>
</dbReference>
<dbReference type="RefSeq" id="WP_160096719.1">
    <property type="nucleotide sequence ID" value="NZ_FWXV01000004.1"/>
</dbReference>
<dbReference type="EMBL" id="FWXV01000004">
    <property type="protein sequence ID" value="SMD16370.1"/>
    <property type="molecule type" value="Genomic_DNA"/>
</dbReference>
<keyword evidence="2" id="KW-1185">Reference proteome</keyword>
<sequence length="49" mass="5378">MDAAADRLMVSVSFGELARTLSTAALEQAMTDELSSRVTNDLWVDPVHR</sequence>
<reference evidence="1 2" key="1">
    <citation type="submission" date="2017-04" db="EMBL/GenBank/DDBJ databases">
        <authorList>
            <person name="Afonso C.L."/>
            <person name="Miller P.J."/>
            <person name="Scott M.A."/>
            <person name="Spackman E."/>
            <person name="Goraichik I."/>
            <person name="Dimitrov K.M."/>
            <person name="Suarez D.L."/>
            <person name="Swayne D.E."/>
        </authorList>
    </citation>
    <scope>NUCLEOTIDE SEQUENCE [LARGE SCALE GENOMIC DNA]</scope>
    <source>
        <strain evidence="1 2">DSM 43828</strain>
    </source>
</reference>
<name>A0A1Y5XVT8_KIBAR</name>